<dbReference type="Proteomes" id="UP001300502">
    <property type="component" value="Unassembled WGS sequence"/>
</dbReference>
<comment type="caution">
    <text evidence="10">The sequence shown here is derived from an EMBL/GenBank/DDBJ whole genome shotgun (WGS) entry which is preliminary data.</text>
</comment>
<feature type="domain" description="Major facilitator superfamily (MFS) profile" evidence="9">
    <location>
        <begin position="62"/>
        <end position="491"/>
    </location>
</feature>
<dbReference type="Gene3D" id="1.20.1250.20">
    <property type="entry name" value="MFS general substrate transporter like domains"/>
    <property type="match status" value="1"/>
</dbReference>
<comment type="similarity">
    <text evidence="2 7">Belongs to the major facilitator superfamily. Sugar transporter (TC 2.A.1.1) family.</text>
</comment>
<protein>
    <recommendedName>
        <fullName evidence="9">Major facilitator superfamily (MFS) profile domain-containing protein</fullName>
    </recommendedName>
</protein>
<dbReference type="InterPro" id="IPR005829">
    <property type="entry name" value="Sugar_transporter_CS"/>
</dbReference>
<gene>
    <name evidence="10" type="ORF">GAYE_SCF51G6100</name>
</gene>
<evidence type="ECO:0000256" key="3">
    <source>
        <dbReference type="ARBA" id="ARBA00022448"/>
    </source>
</evidence>
<dbReference type="PROSITE" id="PS00217">
    <property type="entry name" value="SUGAR_TRANSPORT_2"/>
    <property type="match status" value="1"/>
</dbReference>
<evidence type="ECO:0000313" key="11">
    <source>
        <dbReference type="Proteomes" id="UP001300502"/>
    </source>
</evidence>
<keyword evidence="4 8" id="KW-0812">Transmembrane</keyword>
<dbReference type="InterPro" id="IPR005828">
    <property type="entry name" value="MFS_sugar_transport-like"/>
</dbReference>
<evidence type="ECO:0000256" key="6">
    <source>
        <dbReference type="ARBA" id="ARBA00023136"/>
    </source>
</evidence>
<feature type="transmembrane region" description="Helical" evidence="8">
    <location>
        <begin position="398"/>
        <end position="424"/>
    </location>
</feature>
<feature type="transmembrane region" description="Helical" evidence="8">
    <location>
        <begin position="469"/>
        <end position="487"/>
    </location>
</feature>
<dbReference type="AlphaFoldDB" id="A0AAV9ILZ9"/>
<feature type="transmembrane region" description="Helical" evidence="8">
    <location>
        <begin position="187"/>
        <end position="209"/>
    </location>
</feature>
<dbReference type="InterPro" id="IPR003663">
    <property type="entry name" value="Sugar/inositol_transpt"/>
</dbReference>
<dbReference type="EMBL" id="JANCYU010000060">
    <property type="protein sequence ID" value="KAK4528166.1"/>
    <property type="molecule type" value="Genomic_DNA"/>
</dbReference>
<dbReference type="InterPro" id="IPR050814">
    <property type="entry name" value="Myo-inositol_Transporter"/>
</dbReference>
<dbReference type="PROSITE" id="PS50850">
    <property type="entry name" value="MFS"/>
    <property type="match status" value="1"/>
</dbReference>
<keyword evidence="3 7" id="KW-0813">Transport</keyword>
<feature type="transmembrane region" description="Helical" evidence="8">
    <location>
        <begin position="157"/>
        <end position="175"/>
    </location>
</feature>
<dbReference type="GO" id="GO:0016020">
    <property type="term" value="C:membrane"/>
    <property type="evidence" value="ECO:0007669"/>
    <property type="project" value="UniProtKB-SubCell"/>
</dbReference>
<organism evidence="10 11">
    <name type="scientific">Galdieria yellowstonensis</name>
    <dbReference type="NCBI Taxonomy" id="3028027"/>
    <lineage>
        <taxon>Eukaryota</taxon>
        <taxon>Rhodophyta</taxon>
        <taxon>Bangiophyceae</taxon>
        <taxon>Galdieriales</taxon>
        <taxon>Galdieriaceae</taxon>
        <taxon>Galdieria</taxon>
    </lineage>
</organism>
<evidence type="ECO:0000313" key="10">
    <source>
        <dbReference type="EMBL" id="KAK4528166.1"/>
    </source>
</evidence>
<dbReference type="InterPro" id="IPR020846">
    <property type="entry name" value="MFS_dom"/>
</dbReference>
<keyword evidence="6 8" id="KW-0472">Membrane</keyword>
<keyword evidence="11" id="KW-1185">Reference proteome</keyword>
<feature type="transmembrane region" description="Helical" evidence="8">
    <location>
        <begin position="343"/>
        <end position="363"/>
    </location>
</feature>
<accession>A0AAV9ILZ9</accession>
<dbReference type="InterPro" id="IPR036259">
    <property type="entry name" value="MFS_trans_sf"/>
</dbReference>
<evidence type="ECO:0000256" key="1">
    <source>
        <dbReference type="ARBA" id="ARBA00004141"/>
    </source>
</evidence>
<name>A0AAV9ILZ9_9RHOD</name>
<dbReference type="PANTHER" id="PTHR48020">
    <property type="entry name" value="PROTON MYO-INOSITOL COTRANSPORTER"/>
    <property type="match status" value="1"/>
</dbReference>
<dbReference type="GO" id="GO:0022857">
    <property type="term" value="F:transmembrane transporter activity"/>
    <property type="evidence" value="ECO:0007669"/>
    <property type="project" value="InterPro"/>
</dbReference>
<feature type="transmembrane region" description="Helical" evidence="8">
    <location>
        <begin position="128"/>
        <end position="145"/>
    </location>
</feature>
<evidence type="ECO:0000256" key="8">
    <source>
        <dbReference type="SAM" id="Phobius"/>
    </source>
</evidence>
<evidence type="ECO:0000256" key="2">
    <source>
        <dbReference type="ARBA" id="ARBA00010992"/>
    </source>
</evidence>
<evidence type="ECO:0000259" key="9">
    <source>
        <dbReference type="PROSITE" id="PS50850"/>
    </source>
</evidence>
<dbReference type="PANTHER" id="PTHR48020:SF12">
    <property type="entry name" value="PROTON MYO-INOSITOL COTRANSPORTER"/>
    <property type="match status" value="1"/>
</dbReference>
<dbReference type="NCBIfam" id="TIGR00879">
    <property type="entry name" value="SP"/>
    <property type="match status" value="1"/>
</dbReference>
<comment type="subcellular location">
    <subcellularLocation>
        <location evidence="1">Membrane</location>
        <topology evidence="1">Multi-pass membrane protein</topology>
    </subcellularLocation>
</comment>
<evidence type="ECO:0000256" key="4">
    <source>
        <dbReference type="ARBA" id="ARBA00022692"/>
    </source>
</evidence>
<feature type="transmembrane region" description="Helical" evidence="8">
    <location>
        <begin position="59"/>
        <end position="88"/>
    </location>
</feature>
<dbReference type="PRINTS" id="PR00171">
    <property type="entry name" value="SUGRTRNSPORT"/>
</dbReference>
<feature type="transmembrane region" description="Helical" evidence="8">
    <location>
        <begin position="372"/>
        <end position="392"/>
    </location>
</feature>
<keyword evidence="5 8" id="KW-1133">Transmembrane helix</keyword>
<feature type="transmembrane region" description="Helical" evidence="8">
    <location>
        <begin position="215"/>
        <end position="237"/>
    </location>
</feature>
<evidence type="ECO:0000256" key="7">
    <source>
        <dbReference type="RuleBase" id="RU003346"/>
    </source>
</evidence>
<dbReference type="Pfam" id="PF00083">
    <property type="entry name" value="Sugar_tr"/>
    <property type="match status" value="1"/>
</dbReference>
<feature type="transmembrane region" description="Helical" evidence="8">
    <location>
        <begin position="436"/>
        <end position="457"/>
    </location>
</feature>
<feature type="transmembrane region" description="Helical" evidence="8">
    <location>
        <begin position="317"/>
        <end position="337"/>
    </location>
</feature>
<proteinExistence type="inferred from homology"/>
<feature type="transmembrane region" description="Helical" evidence="8">
    <location>
        <begin position="100"/>
        <end position="121"/>
    </location>
</feature>
<reference evidence="10 11" key="1">
    <citation type="submission" date="2022-07" db="EMBL/GenBank/DDBJ databases">
        <title>Genome-wide signatures of adaptation to extreme environments.</title>
        <authorList>
            <person name="Cho C.H."/>
            <person name="Yoon H.S."/>
        </authorList>
    </citation>
    <scope>NUCLEOTIDE SEQUENCE [LARGE SCALE GENOMIC DNA]</scope>
    <source>
        <strain evidence="10 11">108.79 E11</strain>
    </source>
</reference>
<dbReference type="SUPFAM" id="SSF103473">
    <property type="entry name" value="MFS general substrate transporter"/>
    <property type="match status" value="1"/>
</dbReference>
<sequence length="534" mass="59683">MIINPVDSEASRERAEKTKDLDLEELNNTHSVKNDLEIGDIKSQEKQVSHQDEGNTRTLYFFLFIACWGSTMMGMDLGLTGGASLYVIPDLHISSNHWSWISSGATWGSVLGSALATPISFVVGRRTVLLVSSITYIVGVVIATSTKTWGQLLAGRLIMGVGIGTEAMTIPIYISEVVPRSHRGGHLNIFNSLQALGTFLAWVVTAIFINVHPGSWRYILGSGFVGPAVQLVGVFFLPESPRYLMLKGKPEEAKKCWRRFRRETPISEADYQDMCEKLREELASRIGFKQAMKEITTNPRIRATFIVGGVLSLSQQWNGATSVGYYMAILLSSLGLTNKTSDYVQMPIGFWSFCWTLPAYYWLDKYGRRKMLLISFPIFMVGELIAGSSVYVENVHHRAAGFLIGMLIFYFGFQIGISPVAWVLNGEIYELHVRNYGMAWGAFLLLGSAASSTTSFSKQVSALTLQGTFYFYVGVSLLFLIFHLIFLPETKGMLLEDVRELFNDGMLGLARRNLSNIQNSILHKFPTLWKRNES</sequence>
<evidence type="ECO:0000256" key="5">
    <source>
        <dbReference type="ARBA" id="ARBA00022989"/>
    </source>
</evidence>